<accession>A0A1I0J0K0</accession>
<protein>
    <recommendedName>
        <fullName evidence="3">DUF3168 domain-containing protein</fullName>
    </recommendedName>
</protein>
<dbReference type="RefSeq" id="WP_090737720.1">
    <property type="nucleotide sequence ID" value="NZ_FOHO01000020.1"/>
</dbReference>
<gene>
    <name evidence="1" type="ORF">SAMN04489858_12062</name>
</gene>
<reference evidence="1 2" key="1">
    <citation type="submission" date="2016-10" db="EMBL/GenBank/DDBJ databases">
        <authorList>
            <person name="de Groot N.N."/>
        </authorList>
    </citation>
    <scope>NUCLEOTIDE SEQUENCE [LARGE SCALE GENOMIC DNA]</scope>
    <source>
        <strain evidence="1 2">DSM 17862</strain>
    </source>
</reference>
<evidence type="ECO:0000313" key="2">
    <source>
        <dbReference type="Proteomes" id="UP000199180"/>
    </source>
</evidence>
<evidence type="ECO:0000313" key="1">
    <source>
        <dbReference type="EMBL" id="SEU03260.1"/>
    </source>
</evidence>
<keyword evidence="2" id="KW-1185">Reference proteome</keyword>
<proteinExistence type="predicted"/>
<dbReference type="OrthoDB" id="9926596at2"/>
<dbReference type="EMBL" id="FOHO01000020">
    <property type="protein sequence ID" value="SEU03260.1"/>
    <property type="molecule type" value="Genomic_DNA"/>
</dbReference>
<sequence>MADQALQLMQSVQAALEAGMSLTWRATRLETPTYPVGYLNITSSTPIRGHGYYAERHRGVVSVWTKATKETAASPVQAFTLAKQAQQILSAAVLSTDDLTVLQFSCEDFTSQNPDGLTWGRSFIFQSVTQEAPNG</sequence>
<dbReference type="AlphaFoldDB" id="A0A1I0J0K0"/>
<organism evidence="1 2">
    <name type="scientific">Paracoccus homiensis</name>
    <dbReference type="NCBI Taxonomy" id="364199"/>
    <lineage>
        <taxon>Bacteria</taxon>
        <taxon>Pseudomonadati</taxon>
        <taxon>Pseudomonadota</taxon>
        <taxon>Alphaproteobacteria</taxon>
        <taxon>Rhodobacterales</taxon>
        <taxon>Paracoccaceae</taxon>
        <taxon>Paracoccus</taxon>
    </lineage>
</organism>
<evidence type="ECO:0008006" key="3">
    <source>
        <dbReference type="Google" id="ProtNLM"/>
    </source>
</evidence>
<name>A0A1I0J0K0_9RHOB</name>
<dbReference type="Proteomes" id="UP000199180">
    <property type="component" value="Unassembled WGS sequence"/>
</dbReference>
<dbReference type="STRING" id="364199.SAMN04489858_12062"/>